<accession>A0A170ALY2</accession>
<dbReference type="Gene3D" id="2.20.70.30">
    <property type="entry name" value="Nascent polypeptide-associated complex domain"/>
    <property type="match status" value="1"/>
</dbReference>
<organism evidence="6">
    <name type="scientific">Absidia glauca</name>
    <name type="common">Pin mould</name>
    <dbReference type="NCBI Taxonomy" id="4829"/>
    <lineage>
        <taxon>Eukaryota</taxon>
        <taxon>Fungi</taxon>
        <taxon>Fungi incertae sedis</taxon>
        <taxon>Mucoromycota</taxon>
        <taxon>Mucoromycotina</taxon>
        <taxon>Mucoromycetes</taxon>
        <taxon>Mucorales</taxon>
        <taxon>Cunninghamellaceae</taxon>
        <taxon>Absidia</taxon>
    </lineage>
</organism>
<dbReference type="SMART" id="SM01407">
    <property type="entry name" value="NAC"/>
    <property type="match status" value="1"/>
</dbReference>
<dbReference type="STRING" id="4829.A0A170ALY2"/>
<feature type="domain" description="NAC-A/B" evidence="5">
    <location>
        <begin position="16"/>
        <end position="81"/>
    </location>
</feature>
<dbReference type="PANTHER" id="PTHR21713">
    <property type="entry name" value="NASCENT POLYPEPTIDE ASSOCIATED COMPLEX ALPHA SUBUNIT-RELATED"/>
    <property type="match status" value="1"/>
</dbReference>
<feature type="region of interest" description="Disordered" evidence="4">
    <location>
        <begin position="86"/>
        <end position="121"/>
    </location>
</feature>
<dbReference type="Gene3D" id="1.10.8.10">
    <property type="entry name" value="DNA helicase RuvA subunit, C-terminal domain"/>
    <property type="match status" value="1"/>
</dbReference>
<dbReference type="EMBL" id="LT554853">
    <property type="protein sequence ID" value="SAM07810.1"/>
    <property type="molecule type" value="Genomic_DNA"/>
</dbReference>
<evidence type="ECO:0000256" key="4">
    <source>
        <dbReference type="SAM" id="MobiDB-lite"/>
    </source>
</evidence>
<dbReference type="InterPro" id="IPR038187">
    <property type="entry name" value="NAC_A/B_dom_sf"/>
</dbReference>
<reference evidence="6" key="1">
    <citation type="submission" date="2016-04" db="EMBL/GenBank/DDBJ databases">
        <authorList>
            <person name="Evans L.H."/>
            <person name="Alamgir A."/>
            <person name="Owens N."/>
            <person name="Weber N.D."/>
            <person name="Virtaneva K."/>
            <person name="Barbian K."/>
            <person name="Babar A."/>
            <person name="Rosenke K."/>
        </authorList>
    </citation>
    <scope>NUCLEOTIDE SEQUENCE [LARGE SCALE GENOMIC DNA]</scope>
    <source>
        <strain evidence="6">CBS 101.48</strain>
    </source>
</reference>
<dbReference type="FunCoup" id="A0A170ALY2">
    <property type="interactions" value="755"/>
</dbReference>
<dbReference type="PROSITE" id="PS51151">
    <property type="entry name" value="NAC_AB"/>
    <property type="match status" value="1"/>
</dbReference>
<name>A0A170ALY2_ABSGL</name>
<sequence>MSAHEEKPVQVETAQSRAEKKARKTILNNGLKPVQGINRVTFTRAGGIVFAIATPEVYKSVNSDTFIVFGDMQMEDMRARAQEAAAQQLAAEAEAKDNEAEGSAAPAAVEEDDTEEVDAGDIEEKDIELVVSQANVSRNKAIKALKNNDKDIVNAIMSMLDFVV</sequence>
<dbReference type="InParanoid" id="A0A170ALY2"/>
<dbReference type="Pfam" id="PF01849">
    <property type="entry name" value="NAC"/>
    <property type="match status" value="1"/>
</dbReference>
<dbReference type="AlphaFoldDB" id="A0A170ALY2"/>
<dbReference type="InterPro" id="IPR044034">
    <property type="entry name" value="NAC-like_UBA"/>
</dbReference>
<feature type="region of interest" description="Disordered" evidence="4">
    <location>
        <begin position="1"/>
        <end position="21"/>
    </location>
</feature>
<dbReference type="CDD" id="cd22054">
    <property type="entry name" value="NAC_NACA"/>
    <property type="match status" value="1"/>
</dbReference>
<dbReference type="InterPro" id="IPR002715">
    <property type="entry name" value="Nas_poly-pep-assoc_cplx_dom"/>
</dbReference>
<dbReference type="OMA" id="TQHAQMS"/>
<proteinExistence type="inferred from homology"/>
<evidence type="ECO:0000313" key="6">
    <source>
        <dbReference type="EMBL" id="SAM07810.1"/>
    </source>
</evidence>
<dbReference type="OrthoDB" id="3169036at2759"/>
<evidence type="ECO:0000313" key="7">
    <source>
        <dbReference type="Proteomes" id="UP000078561"/>
    </source>
</evidence>
<feature type="compositionally biased region" description="Acidic residues" evidence="4">
    <location>
        <begin position="109"/>
        <end position="121"/>
    </location>
</feature>
<dbReference type="CDD" id="cd14358">
    <property type="entry name" value="UBA_NAC_euk"/>
    <property type="match status" value="1"/>
</dbReference>
<dbReference type="GO" id="GO:0005854">
    <property type="term" value="C:nascent polypeptide-associated complex"/>
    <property type="evidence" value="ECO:0007669"/>
    <property type="project" value="InterPro"/>
</dbReference>
<evidence type="ECO:0000259" key="5">
    <source>
        <dbReference type="PROSITE" id="PS51151"/>
    </source>
</evidence>
<evidence type="ECO:0000256" key="2">
    <source>
        <dbReference type="ARBA" id="ARBA00014437"/>
    </source>
</evidence>
<dbReference type="FunFam" id="1.10.8.10:FF:000006">
    <property type="entry name" value="Putative nascent polypeptide-associated complex subunit alpha"/>
    <property type="match status" value="1"/>
</dbReference>
<evidence type="ECO:0000256" key="3">
    <source>
        <dbReference type="ARBA" id="ARBA00030300"/>
    </source>
</evidence>
<evidence type="ECO:0000256" key="1">
    <source>
        <dbReference type="ARBA" id="ARBA00009882"/>
    </source>
</evidence>
<keyword evidence="7" id="KW-1185">Reference proteome</keyword>
<dbReference type="Pfam" id="PF19026">
    <property type="entry name" value="UBA_HYPK"/>
    <property type="match status" value="1"/>
</dbReference>
<comment type="similarity">
    <text evidence="1">Belongs to the NAC-alpha family.</text>
</comment>
<dbReference type="PIRSF" id="PIRSF015901">
    <property type="entry name" value="NAC_alpha"/>
    <property type="match status" value="1"/>
</dbReference>
<dbReference type="Proteomes" id="UP000078561">
    <property type="component" value="Unassembled WGS sequence"/>
</dbReference>
<gene>
    <name evidence="6" type="primary">ABSGL_13467.1 scaffold 14165</name>
</gene>
<protein>
    <recommendedName>
        <fullName evidence="2">Nascent polypeptide-associated complex subunit alpha</fullName>
    </recommendedName>
    <alternativeName>
        <fullName evidence="3">Alpha-NAC</fullName>
    </alternativeName>
</protein>
<dbReference type="InterPro" id="IPR016641">
    <property type="entry name" value="EGD2/NACA0like"/>
</dbReference>